<evidence type="ECO:0000256" key="3">
    <source>
        <dbReference type="ARBA" id="ARBA00022964"/>
    </source>
</evidence>
<dbReference type="EMBL" id="UOFL01000058">
    <property type="protein sequence ID" value="VAW74521.1"/>
    <property type="molecule type" value="Genomic_DNA"/>
</dbReference>
<evidence type="ECO:0000256" key="1">
    <source>
        <dbReference type="ARBA" id="ARBA00005896"/>
    </source>
</evidence>
<evidence type="ECO:0000256" key="5">
    <source>
        <dbReference type="ARBA" id="ARBA00023004"/>
    </source>
</evidence>
<protein>
    <submittedName>
        <fullName evidence="7">Alpha-ketoglutarate-dependent taurine dioxygenase</fullName>
        <ecNumber evidence="7">1.14.11.17</ecNumber>
    </submittedName>
</protein>
<evidence type="ECO:0000259" key="6">
    <source>
        <dbReference type="Pfam" id="PF02668"/>
    </source>
</evidence>
<organism evidence="7">
    <name type="scientific">hydrothermal vent metagenome</name>
    <dbReference type="NCBI Taxonomy" id="652676"/>
    <lineage>
        <taxon>unclassified sequences</taxon>
        <taxon>metagenomes</taxon>
        <taxon>ecological metagenomes</taxon>
    </lineage>
</organism>
<proteinExistence type="inferred from homology"/>
<dbReference type="GO" id="GO:0006790">
    <property type="term" value="P:sulfur compound metabolic process"/>
    <property type="evidence" value="ECO:0007669"/>
    <property type="project" value="TreeGrafter"/>
</dbReference>
<dbReference type="Pfam" id="PF02668">
    <property type="entry name" value="TauD"/>
    <property type="match status" value="1"/>
</dbReference>
<accession>A0A3B0Y4I9</accession>
<evidence type="ECO:0000256" key="4">
    <source>
        <dbReference type="ARBA" id="ARBA00023002"/>
    </source>
</evidence>
<dbReference type="InterPro" id="IPR003819">
    <property type="entry name" value="TauD/TfdA-like"/>
</dbReference>
<keyword evidence="4 7" id="KW-0560">Oxidoreductase</keyword>
<dbReference type="PANTHER" id="PTHR30468">
    <property type="entry name" value="ALPHA-KETOGLUTARATE-DEPENDENT SULFONATE DIOXYGENASE"/>
    <property type="match status" value="1"/>
</dbReference>
<evidence type="ECO:0000313" key="7">
    <source>
        <dbReference type="EMBL" id="VAW74521.1"/>
    </source>
</evidence>
<dbReference type="GO" id="GO:0046872">
    <property type="term" value="F:metal ion binding"/>
    <property type="evidence" value="ECO:0007669"/>
    <property type="project" value="UniProtKB-KW"/>
</dbReference>
<reference evidence="7" key="1">
    <citation type="submission" date="2018-06" db="EMBL/GenBank/DDBJ databases">
        <authorList>
            <person name="Zhirakovskaya E."/>
        </authorList>
    </citation>
    <scope>NUCLEOTIDE SEQUENCE</scope>
</reference>
<keyword evidence="2" id="KW-0479">Metal-binding</keyword>
<name>A0A3B0Y4I9_9ZZZZ</name>
<feature type="domain" description="TauD/TfdA-like" evidence="6">
    <location>
        <begin position="28"/>
        <end position="279"/>
    </location>
</feature>
<dbReference type="InterPro" id="IPR042098">
    <property type="entry name" value="TauD-like_sf"/>
</dbReference>
<dbReference type="GO" id="GO:0005737">
    <property type="term" value="C:cytoplasm"/>
    <property type="evidence" value="ECO:0007669"/>
    <property type="project" value="TreeGrafter"/>
</dbReference>
<gene>
    <name evidence="7" type="ORF">MNBD_GAMMA12-214</name>
</gene>
<dbReference type="InterPro" id="IPR051323">
    <property type="entry name" value="AtsK-like"/>
</dbReference>
<sequence>MSVSNLQYSENKNGLGVTIHHANLSAGFSPHHTLQIRQLLNRYRVVVFSEQDLTDEQLVDFSFRFGPPFIADKGFPVLGSSDEQSTVMIIGNLADEYQNSYLGYQEVLPHSDHQWLRCPSSASLLYAVDISENSSPTVWTDMVRAYSLLDTETRSLIQDLRLITYNPFYRPFGSVSAKYVDRQEEIPPGEIVTHPLVRTHPDTREKILYLNAAYEVELVGLPYDVGASLIAKLQEHIQHVDCCYEHQWQTGNLVLWDNQATIHYRAAFAPEVRRVLKRVNIGGGIPF</sequence>
<keyword evidence="3 7" id="KW-0223">Dioxygenase</keyword>
<dbReference type="GO" id="GO:0000908">
    <property type="term" value="F:taurine dioxygenase activity"/>
    <property type="evidence" value="ECO:0007669"/>
    <property type="project" value="UniProtKB-EC"/>
</dbReference>
<dbReference type="PANTHER" id="PTHR30468:SF1">
    <property type="entry name" value="ALPHA-KETOGLUTARATE-DEPENDENT SULFONATE DIOXYGENASE"/>
    <property type="match status" value="1"/>
</dbReference>
<dbReference type="SUPFAM" id="SSF51197">
    <property type="entry name" value="Clavaminate synthase-like"/>
    <property type="match status" value="1"/>
</dbReference>
<evidence type="ECO:0000256" key="2">
    <source>
        <dbReference type="ARBA" id="ARBA00022723"/>
    </source>
</evidence>
<dbReference type="AlphaFoldDB" id="A0A3B0Y4I9"/>
<dbReference type="EC" id="1.14.11.17" evidence="7"/>
<comment type="similarity">
    <text evidence="1">Belongs to the TfdA dioxygenase family.</text>
</comment>
<keyword evidence="5" id="KW-0408">Iron</keyword>
<dbReference type="Gene3D" id="3.60.130.10">
    <property type="entry name" value="Clavaminate synthase-like"/>
    <property type="match status" value="1"/>
</dbReference>